<feature type="transmembrane region" description="Helical" evidence="6">
    <location>
        <begin position="401"/>
        <end position="419"/>
    </location>
</feature>
<dbReference type="GO" id="GO:0030286">
    <property type="term" value="C:dynein complex"/>
    <property type="evidence" value="ECO:0007669"/>
    <property type="project" value="InterPro"/>
</dbReference>
<feature type="region of interest" description="Disordered" evidence="5">
    <location>
        <begin position="1"/>
        <end position="24"/>
    </location>
</feature>
<dbReference type="Gene3D" id="3.30.740.10">
    <property type="entry name" value="Protein Inhibitor Of Neuronal Nitric Oxide Synthase"/>
    <property type="match status" value="1"/>
</dbReference>
<feature type="transmembrane region" description="Helical" evidence="6">
    <location>
        <begin position="472"/>
        <end position="491"/>
    </location>
</feature>
<feature type="transmembrane region" description="Helical" evidence="6">
    <location>
        <begin position="533"/>
        <end position="553"/>
    </location>
</feature>
<dbReference type="PANTHER" id="PTHR23503">
    <property type="entry name" value="SOLUTE CARRIER FAMILY 2"/>
    <property type="match status" value="1"/>
</dbReference>
<keyword evidence="2 6" id="KW-0812">Transmembrane</keyword>
<dbReference type="InterPro" id="IPR045263">
    <property type="entry name" value="GLUT"/>
</dbReference>
<dbReference type="SUPFAM" id="SSF103473">
    <property type="entry name" value="MFS general substrate transporter"/>
    <property type="match status" value="1"/>
</dbReference>
<dbReference type="CDD" id="cd21453">
    <property type="entry name" value="DLC-like_DNAL4"/>
    <property type="match status" value="1"/>
</dbReference>
<feature type="transmembrane region" description="Helical" evidence="6">
    <location>
        <begin position="497"/>
        <end position="521"/>
    </location>
</feature>
<evidence type="ECO:0000256" key="2">
    <source>
        <dbReference type="ARBA" id="ARBA00022692"/>
    </source>
</evidence>
<feature type="domain" description="Major facilitator superfamily (MFS) profile" evidence="7">
    <location>
        <begin position="148"/>
        <end position="587"/>
    </location>
</feature>
<comment type="subcellular location">
    <subcellularLocation>
        <location evidence="1">Membrane</location>
        <topology evidence="1">Multi-pass membrane protein</topology>
    </subcellularLocation>
</comment>
<dbReference type="GO" id="GO:0015149">
    <property type="term" value="F:hexose transmembrane transporter activity"/>
    <property type="evidence" value="ECO:0007669"/>
    <property type="project" value="TreeGrafter"/>
</dbReference>
<feature type="transmembrane region" description="Helical" evidence="6">
    <location>
        <begin position="253"/>
        <end position="273"/>
    </location>
</feature>
<dbReference type="WBParaSite" id="TCONS_00012036.p1">
    <property type="protein sequence ID" value="TCONS_00012036.p1"/>
    <property type="gene ID" value="XLOC_007281"/>
</dbReference>
<feature type="transmembrane region" description="Helical" evidence="6">
    <location>
        <begin position="439"/>
        <end position="460"/>
    </location>
</feature>
<evidence type="ECO:0000256" key="4">
    <source>
        <dbReference type="ARBA" id="ARBA00023136"/>
    </source>
</evidence>
<keyword evidence="3 6" id="KW-1133">Transmembrane helix</keyword>
<evidence type="ECO:0000313" key="9">
    <source>
        <dbReference type="WBParaSite" id="TCONS_00012036.p1"/>
    </source>
</evidence>
<feature type="transmembrane region" description="Helical" evidence="6">
    <location>
        <begin position="285"/>
        <end position="306"/>
    </location>
</feature>
<dbReference type="SUPFAM" id="SSF54648">
    <property type="entry name" value="DLC"/>
    <property type="match status" value="1"/>
</dbReference>
<evidence type="ECO:0000256" key="6">
    <source>
        <dbReference type="SAM" id="Phobius"/>
    </source>
</evidence>
<evidence type="ECO:0000259" key="7">
    <source>
        <dbReference type="PROSITE" id="PS50850"/>
    </source>
</evidence>
<dbReference type="AlphaFoldDB" id="A0AAF5DGE2"/>
<dbReference type="GO" id="GO:0007017">
    <property type="term" value="P:microtubule-based process"/>
    <property type="evidence" value="ECO:0007669"/>
    <property type="project" value="InterPro"/>
</dbReference>
<dbReference type="Pfam" id="PF01221">
    <property type="entry name" value="Dynein_light"/>
    <property type="match status" value="1"/>
</dbReference>
<sequence>GNNMNHAQLLTPPPVVKSLSKTNTEEDLVGKNTSRVHFQSTSLSNMGRAFTHPLIQDCNMPPEIRMEAVYLAMVSCERYKKDYKKIAKDLHVRLMKKFGGEWNIIVGEKFGLQIAYDPKSLLYMFCGIDIAICIWKSLSILTMHFKLRFVTFIHSIFGSHADLQITTYNLLTVPIKETFKISMNEYSSNITNLLFSINGSSIFIGMFIGAIISTYIANNFGRKTSAILIRNAFTIIGGLFIVLSKFYKIFPMFIIGNIFTGMSMALKTIVLIYLSESLPKNYSGFAIYCYSSGGYLITFIGTLLALPICFGNVNSWHYFPLISISLAMIHSSISLFFPESPKHLFITLNDREGSRNSLKFYHGKNVDFSEIEKNFFEEKDLCFSTNPSIEKCFDTPTIKRIFFLLFGASLVPVFTFYNIKTVYLTSILIDHNFKPQETSISIIIINLFTLPFLIISPLLIDKIGRKKLLKIISFFSIIEWTFFILSNIIKIDKVEKFLAVLAFFFGESAKTFGLLTLHSLLLTDMSPQNLKALINKITLLISIFIVIIINFIYPTASKMFGITLPVIMLIISCLLLYILLKYLPETNNKTPSQIYDEIKKKIRKVHFMHGNYGSTSSSEC</sequence>
<accession>A0AAF5DGE2</accession>
<feature type="transmembrane region" description="Helical" evidence="6">
    <location>
        <begin position="193"/>
        <end position="216"/>
    </location>
</feature>
<protein>
    <submittedName>
        <fullName evidence="9">Dynein light chain</fullName>
    </submittedName>
</protein>
<dbReference type="PROSITE" id="PS50850">
    <property type="entry name" value="MFS"/>
    <property type="match status" value="1"/>
</dbReference>
<feature type="transmembrane region" description="Helical" evidence="6">
    <location>
        <begin position="228"/>
        <end position="247"/>
    </location>
</feature>
<keyword evidence="4 6" id="KW-0472">Membrane</keyword>
<feature type="transmembrane region" description="Helical" evidence="6">
    <location>
        <begin position="559"/>
        <end position="580"/>
    </location>
</feature>
<keyword evidence="8" id="KW-1185">Reference proteome</keyword>
<dbReference type="Pfam" id="PF00083">
    <property type="entry name" value="Sugar_tr"/>
    <property type="match status" value="1"/>
</dbReference>
<dbReference type="InterPro" id="IPR005828">
    <property type="entry name" value="MFS_sugar_transport-like"/>
</dbReference>
<feature type="transmembrane region" description="Helical" evidence="6">
    <location>
        <begin position="121"/>
        <end position="145"/>
    </location>
</feature>
<evidence type="ECO:0000313" key="8">
    <source>
        <dbReference type="Proteomes" id="UP000035681"/>
    </source>
</evidence>
<proteinExistence type="predicted"/>
<dbReference type="InterPro" id="IPR037177">
    <property type="entry name" value="DLC_sf"/>
</dbReference>
<dbReference type="InterPro" id="IPR001372">
    <property type="entry name" value="Dynein_light_chain_typ-1/2"/>
</dbReference>
<dbReference type="SMART" id="SM01375">
    <property type="entry name" value="Dynein_light"/>
    <property type="match status" value="1"/>
</dbReference>
<dbReference type="GO" id="GO:0016020">
    <property type="term" value="C:membrane"/>
    <property type="evidence" value="ECO:0007669"/>
    <property type="project" value="UniProtKB-SubCell"/>
</dbReference>
<organism evidence="8 9">
    <name type="scientific">Strongyloides stercoralis</name>
    <name type="common">Threadworm</name>
    <dbReference type="NCBI Taxonomy" id="6248"/>
    <lineage>
        <taxon>Eukaryota</taxon>
        <taxon>Metazoa</taxon>
        <taxon>Ecdysozoa</taxon>
        <taxon>Nematoda</taxon>
        <taxon>Chromadorea</taxon>
        <taxon>Rhabditida</taxon>
        <taxon>Tylenchina</taxon>
        <taxon>Panagrolaimomorpha</taxon>
        <taxon>Strongyloidoidea</taxon>
        <taxon>Strongyloididae</taxon>
        <taxon>Strongyloides</taxon>
    </lineage>
</organism>
<evidence type="ECO:0000256" key="1">
    <source>
        <dbReference type="ARBA" id="ARBA00004141"/>
    </source>
</evidence>
<evidence type="ECO:0000256" key="5">
    <source>
        <dbReference type="SAM" id="MobiDB-lite"/>
    </source>
</evidence>
<reference evidence="9" key="1">
    <citation type="submission" date="2024-02" db="UniProtKB">
        <authorList>
            <consortium name="WormBaseParasite"/>
        </authorList>
    </citation>
    <scope>IDENTIFICATION</scope>
</reference>
<dbReference type="InterPro" id="IPR020846">
    <property type="entry name" value="MFS_dom"/>
</dbReference>
<evidence type="ECO:0000256" key="3">
    <source>
        <dbReference type="ARBA" id="ARBA00022989"/>
    </source>
</evidence>
<feature type="transmembrane region" description="Helical" evidence="6">
    <location>
        <begin position="318"/>
        <end position="337"/>
    </location>
</feature>
<dbReference type="Gene3D" id="1.20.1250.20">
    <property type="entry name" value="MFS general substrate transporter like domains"/>
    <property type="match status" value="1"/>
</dbReference>
<name>A0AAF5DGE2_STRER</name>
<dbReference type="InterPro" id="IPR036259">
    <property type="entry name" value="MFS_trans_sf"/>
</dbReference>
<dbReference type="Proteomes" id="UP000035681">
    <property type="component" value="Unplaced"/>
</dbReference>
<dbReference type="PANTHER" id="PTHR23503:SF123">
    <property type="entry name" value="MAJOR FACILITATOR SUPERFAMILY (MFS) PROFILE DOMAIN-CONTAINING PROTEIN"/>
    <property type="match status" value="1"/>
</dbReference>